<sequence length="248" mass="27540">MGFRFICILLLVTGLILQTVHAEEYWDDDDAFFAEIEAEYAAAPSQKIADPFEPFNRGMFVVNDKLYFWVLKPAATGWQKVTPSPVRTGIRNFFRNIGAPVRVTNQLLQGKGKAAAAETGKFFVNSIWGIFGLIDASQQLPSLQVPPEDLGQTLGKWGIGNGFYLVLPFFGPTTLRDGVGQVGDFFLQPTTYYTSGNPEGWAAVKATETINTTSFRLGDYEAIKDASLDPYTAVRNGYIQMRMQAIRQ</sequence>
<name>A0A5S5MC24_9BACT</name>
<comment type="similarity">
    <text evidence="1">Belongs to the MlaA family.</text>
</comment>
<evidence type="ECO:0000313" key="4">
    <source>
        <dbReference type="EMBL" id="TYT73273.1"/>
    </source>
</evidence>
<keyword evidence="2 3" id="KW-0732">Signal</keyword>
<evidence type="ECO:0000256" key="2">
    <source>
        <dbReference type="ARBA" id="ARBA00022729"/>
    </source>
</evidence>
<feature type="signal peptide" evidence="3">
    <location>
        <begin position="1"/>
        <end position="22"/>
    </location>
</feature>
<dbReference type="PANTHER" id="PTHR30035">
    <property type="entry name" value="LIPOPROTEIN VACJ-RELATED"/>
    <property type="match status" value="1"/>
</dbReference>
<dbReference type="RefSeq" id="WP_139450857.1">
    <property type="nucleotide sequence ID" value="NZ_VDMB01000038.1"/>
</dbReference>
<dbReference type="GO" id="GO:0120010">
    <property type="term" value="P:intermembrane phospholipid transfer"/>
    <property type="evidence" value="ECO:0007669"/>
    <property type="project" value="TreeGrafter"/>
</dbReference>
<proteinExistence type="inferred from homology"/>
<dbReference type="Proteomes" id="UP000321899">
    <property type="component" value="Unassembled WGS sequence"/>
</dbReference>
<protein>
    <submittedName>
        <fullName evidence="4">VacJ family lipoprotein</fullName>
    </submittedName>
</protein>
<dbReference type="Pfam" id="PF04333">
    <property type="entry name" value="MlaA"/>
    <property type="match status" value="1"/>
</dbReference>
<evidence type="ECO:0000313" key="5">
    <source>
        <dbReference type="Proteomes" id="UP000321899"/>
    </source>
</evidence>
<dbReference type="PANTHER" id="PTHR30035:SF3">
    <property type="entry name" value="INTERMEMBRANE PHOSPHOLIPID TRANSPORT SYSTEM LIPOPROTEIN MLAA"/>
    <property type="match status" value="1"/>
</dbReference>
<dbReference type="EMBL" id="VDMB01000038">
    <property type="protein sequence ID" value="TYT73273.1"/>
    <property type="molecule type" value="Genomic_DNA"/>
</dbReference>
<keyword evidence="5" id="KW-1185">Reference proteome</keyword>
<feature type="chain" id="PRO_5024321030" evidence="3">
    <location>
        <begin position="23"/>
        <end position="248"/>
    </location>
</feature>
<dbReference type="InterPro" id="IPR007428">
    <property type="entry name" value="MlaA"/>
</dbReference>
<gene>
    <name evidence="4" type="ORF">FIM25_15975</name>
</gene>
<comment type="caution">
    <text evidence="4">The sequence shown here is derived from an EMBL/GenBank/DDBJ whole genome shotgun (WGS) entry which is preliminary data.</text>
</comment>
<evidence type="ECO:0000256" key="1">
    <source>
        <dbReference type="ARBA" id="ARBA00010634"/>
    </source>
</evidence>
<reference evidence="4 5" key="1">
    <citation type="submission" date="2019-06" db="EMBL/GenBank/DDBJ databases">
        <title>Desulfobotulus mexicanus sp. nov., a novel sulfate-reducing bacterium isolated from the sediment of an alkaline crater lake in Mexico.</title>
        <authorList>
            <person name="Hirschler-Rea A."/>
        </authorList>
    </citation>
    <scope>NUCLEOTIDE SEQUENCE [LARGE SCALE GENOMIC DNA]</scope>
    <source>
        <strain evidence="4 5">PAR22N</strain>
    </source>
</reference>
<dbReference type="AlphaFoldDB" id="A0A5S5MC24"/>
<evidence type="ECO:0000256" key="3">
    <source>
        <dbReference type="SAM" id="SignalP"/>
    </source>
</evidence>
<keyword evidence="4" id="KW-0449">Lipoprotein</keyword>
<organism evidence="4 5">
    <name type="scientific">Desulfobotulus mexicanus</name>
    <dbReference type="NCBI Taxonomy" id="2586642"/>
    <lineage>
        <taxon>Bacteria</taxon>
        <taxon>Pseudomonadati</taxon>
        <taxon>Thermodesulfobacteriota</taxon>
        <taxon>Desulfobacteria</taxon>
        <taxon>Desulfobacterales</taxon>
        <taxon>Desulfobacteraceae</taxon>
        <taxon>Desulfobotulus</taxon>
    </lineage>
</organism>
<dbReference type="OrthoDB" id="9785326at2"/>
<dbReference type="GO" id="GO:0016020">
    <property type="term" value="C:membrane"/>
    <property type="evidence" value="ECO:0007669"/>
    <property type="project" value="InterPro"/>
</dbReference>
<dbReference type="PRINTS" id="PR01805">
    <property type="entry name" value="VACJLIPOPROT"/>
</dbReference>
<accession>A0A5S5MC24</accession>